<comment type="caution">
    <text evidence="1">The sequence shown here is derived from an EMBL/GenBank/DDBJ whole genome shotgun (WGS) entry which is preliminary data.</text>
</comment>
<accession>A0A8J4WIC5</accession>
<dbReference type="OrthoDB" id="10454069at2759"/>
<protein>
    <submittedName>
        <fullName evidence="1">Uncharacterized protein</fullName>
    </submittedName>
</protein>
<dbReference type="Proteomes" id="UP000748531">
    <property type="component" value="Unassembled WGS sequence"/>
</dbReference>
<name>A0A8J4WIC5_9TREM</name>
<reference evidence="1" key="1">
    <citation type="submission" date="2019-05" db="EMBL/GenBank/DDBJ databases">
        <title>Annotation for the trematode Paragonimus heterotremus.</title>
        <authorList>
            <person name="Choi Y.-J."/>
        </authorList>
    </citation>
    <scope>NUCLEOTIDE SEQUENCE</scope>
    <source>
        <strain evidence="1">LC</strain>
    </source>
</reference>
<evidence type="ECO:0000313" key="2">
    <source>
        <dbReference type="Proteomes" id="UP000748531"/>
    </source>
</evidence>
<evidence type="ECO:0000313" key="1">
    <source>
        <dbReference type="EMBL" id="KAF5403598.1"/>
    </source>
</evidence>
<sequence>MSKRQFNLQLLKHLQAWTNKHAVEDYAGRQARRNQPVHTSYTSVVNCHHFEQSCLVDPAQTLSVHMWHFLIHTLLTESFRRLSVDVVNTSKTR</sequence>
<gene>
    <name evidence="1" type="ORF">PHET_02827</name>
</gene>
<organism evidence="1 2">
    <name type="scientific">Paragonimus heterotremus</name>
    <dbReference type="NCBI Taxonomy" id="100268"/>
    <lineage>
        <taxon>Eukaryota</taxon>
        <taxon>Metazoa</taxon>
        <taxon>Spiralia</taxon>
        <taxon>Lophotrochozoa</taxon>
        <taxon>Platyhelminthes</taxon>
        <taxon>Trematoda</taxon>
        <taxon>Digenea</taxon>
        <taxon>Plagiorchiida</taxon>
        <taxon>Troglotremata</taxon>
        <taxon>Troglotrematidae</taxon>
        <taxon>Paragonimus</taxon>
    </lineage>
</organism>
<dbReference type="AlphaFoldDB" id="A0A8J4WIC5"/>
<dbReference type="EMBL" id="LUCH01001138">
    <property type="protein sequence ID" value="KAF5403598.1"/>
    <property type="molecule type" value="Genomic_DNA"/>
</dbReference>
<proteinExistence type="predicted"/>
<keyword evidence="2" id="KW-1185">Reference proteome</keyword>